<evidence type="ECO:0000313" key="1">
    <source>
        <dbReference type="EMBL" id="CAK9084401.1"/>
    </source>
</evidence>
<organism evidence="1 2">
    <name type="scientific">Durusdinium trenchii</name>
    <dbReference type="NCBI Taxonomy" id="1381693"/>
    <lineage>
        <taxon>Eukaryota</taxon>
        <taxon>Sar</taxon>
        <taxon>Alveolata</taxon>
        <taxon>Dinophyceae</taxon>
        <taxon>Suessiales</taxon>
        <taxon>Symbiodiniaceae</taxon>
        <taxon>Durusdinium</taxon>
    </lineage>
</organism>
<comment type="caution">
    <text evidence="1">The sequence shown here is derived from an EMBL/GenBank/DDBJ whole genome shotgun (WGS) entry which is preliminary data.</text>
</comment>
<gene>
    <name evidence="1" type="ORF">CCMP2556_LOCUS41057</name>
</gene>
<evidence type="ECO:0000313" key="2">
    <source>
        <dbReference type="Proteomes" id="UP001642484"/>
    </source>
</evidence>
<proteinExistence type="predicted"/>
<reference evidence="1 2" key="1">
    <citation type="submission" date="2024-02" db="EMBL/GenBank/DDBJ databases">
        <authorList>
            <person name="Chen Y."/>
            <person name="Shah S."/>
            <person name="Dougan E. K."/>
            <person name="Thang M."/>
            <person name="Chan C."/>
        </authorList>
    </citation>
    <scope>NUCLEOTIDE SEQUENCE [LARGE SCALE GENOMIC DNA]</scope>
</reference>
<sequence>MTSRANVNGVARLQEQIKAIQQREAIVDQKLLETSRLIDQQSMAAVEEFPLDPNGVITSEEPEQVQEWTEQLKDFFSVDDRCGGRCQQTWPRYIEKAYPWMLGWSLEAMLVALLIRTHHHRRNGRCWLQYLEVFAGKGNLSRAAIEAGLQGASLDIEMNQDHDILQAYGLKLLLSCLTATVAGALLWVATPCSTFVILSSSVCKRTFENQYLGDIQRYCVQEGNVLADLSGLVLLLGFLLSLKDGMEQPSSSVMPCTPAIRAVLEYIGGRKTETFHFNFGAPTLKPLQLWSSCPYMTRMKRDRPSVACIEASALAEKDQTSGGFTGRKELLKESQEYTLEFGRSVISALLEARRP</sequence>
<accession>A0ABP0QBM7</accession>
<keyword evidence="2" id="KW-1185">Reference proteome</keyword>
<name>A0ABP0QBM7_9DINO</name>
<protein>
    <submittedName>
        <fullName evidence="1">Uncharacterized protein</fullName>
    </submittedName>
</protein>
<dbReference type="Proteomes" id="UP001642484">
    <property type="component" value="Unassembled WGS sequence"/>
</dbReference>
<dbReference type="EMBL" id="CAXAMN010024181">
    <property type="protein sequence ID" value="CAK9084401.1"/>
    <property type="molecule type" value="Genomic_DNA"/>
</dbReference>